<sequence length="165" mass="18609">MDGYPSSNCCLPLLVRSRLQLRYTFRRNYCFDMFCSGILNCYCSMMCSTELLYVSASTYSLICASQLAFNVVFSCFIIAQKFTDLIINSTMVLTLSAFRLAANEDSNEPSGLSKGKSTLLISMYPWRFCSMKGIKKVLPNKTRLLLRRLIVRRTPPESIGLGAKS</sequence>
<dbReference type="AlphaFoldDB" id="A0AAN9LH07"/>
<evidence type="ECO:0000256" key="2">
    <source>
        <dbReference type="ARBA" id="ARBA00006213"/>
    </source>
</evidence>
<comment type="subcellular location">
    <subcellularLocation>
        <location evidence="1">Membrane</location>
    </subcellularLocation>
</comment>
<evidence type="ECO:0000256" key="6">
    <source>
        <dbReference type="ARBA" id="ARBA00023136"/>
    </source>
</evidence>
<keyword evidence="8" id="KW-1185">Reference proteome</keyword>
<protein>
    <submittedName>
        <fullName evidence="7">Uncharacterized protein</fullName>
    </submittedName>
</protein>
<accession>A0AAN9LH07</accession>
<reference evidence="7 8" key="1">
    <citation type="submission" date="2024-01" db="EMBL/GenBank/DDBJ databases">
        <title>The genomes of 5 underutilized Papilionoideae crops provide insights into root nodulation and disease resistanc.</title>
        <authorList>
            <person name="Jiang F."/>
        </authorList>
    </citation>
    <scope>NUCLEOTIDE SEQUENCE [LARGE SCALE GENOMIC DNA]</scope>
    <source>
        <strain evidence="7">JINMINGXINNONG_FW02</strain>
        <tissue evidence="7">Leaves</tissue>
    </source>
</reference>
<dbReference type="InterPro" id="IPR030182">
    <property type="entry name" value="PUP_plant"/>
</dbReference>
<dbReference type="Proteomes" id="UP001374584">
    <property type="component" value="Unassembled WGS sequence"/>
</dbReference>
<dbReference type="GO" id="GO:0005345">
    <property type="term" value="F:purine nucleobase transmembrane transporter activity"/>
    <property type="evidence" value="ECO:0007669"/>
    <property type="project" value="UniProtKB-ARBA"/>
</dbReference>
<comment type="similarity">
    <text evidence="2">Belongs to the purine permeases (TC 2.A.7.14) family.</text>
</comment>
<dbReference type="PANTHER" id="PTHR31376">
    <property type="entry name" value="OS09G0467300 PROTEIN-RELATED"/>
    <property type="match status" value="1"/>
</dbReference>
<evidence type="ECO:0000313" key="7">
    <source>
        <dbReference type="EMBL" id="KAK7335847.1"/>
    </source>
</evidence>
<keyword evidence="6" id="KW-0472">Membrane</keyword>
<evidence type="ECO:0000256" key="4">
    <source>
        <dbReference type="ARBA" id="ARBA00022692"/>
    </source>
</evidence>
<keyword evidence="4" id="KW-0812">Transmembrane</keyword>
<dbReference type="GO" id="GO:0016020">
    <property type="term" value="C:membrane"/>
    <property type="evidence" value="ECO:0007669"/>
    <property type="project" value="UniProtKB-SubCell"/>
</dbReference>
<organism evidence="7 8">
    <name type="scientific">Phaseolus coccineus</name>
    <name type="common">Scarlet runner bean</name>
    <name type="synonym">Phaseolus multiflorus</name>
    <dbReference type="NCBI Taxonomy" id="3886"/>
    <lineage>
        <taxon>Eukaryota</taxon>
        <taxon>Viridiplantae</taxon>
        <taxon>Streptophyta</taxon>
        <taxon>Embryophyta</taxon>
        <taxon>Tracheophyta</taxon>
        <taxon>Spermatophyta</taxon>
        <taxon>Magnoliopsida</taxon>
        <taxon>eudicotyledons</taxon>
        <taxon>Gunneridae</taxon>
        <taxon>Pentapetalae</taxon>
        <taxon>rosids</taxon>
        <taxon>fabids</taxon>
        <taxon>Fabales</taxon>
        <taxon>Fabaceae</taxon>
        <taxon>Papilionoideae</taxon>
        <taxon>50 kb inversion clade</taxon>
        <taxon>NPAAA clade</taxon>
        <taxon>indigoferoid/millettioid clade</taxon>
        <taxon>Phaseoleae</taxon>
        <taxon>Phaseolus</taxon>
    </lineage>
</organism>
<keyword evidence="3" id="KW-0813">Transport</keyword>
<evidence type="ECO:0000256" key="5">
    <source>
        <dbReference type="ARBA" id="ARBA00022989"/>
    </source>
</evidence>
<keyword evidence="5" id="KW-1133">Transmembrane helix</keyword>
<evidence type="ECO:0000256" key="3">
    <source>
        <dbReference type="ARBA" id="ARBA00022448"/>
    </source>
</evidence>
<evidence type="ECO:0000256" key="1">
    <source>
        <dbReference type="ARBA" id="ARBA00004370"/>
    </source>
</evidence>
<dbReference type="GO" id="GO:0015211">
    <property type="term" value="F:purine nucleoside transmembrane transporter activity"/>
    <property type="evidence" value="ECO:0007669"/>
    <property type="project" value="InterPro"/>
</dbReference>
<name>A0AAN9LH07_PHACN</name>
<comment type="caution">
    <text evidence="7">The sequence shown here is derived from an EMBL/GenBank/DDBJ whole genome shotgun (WGS) entry which is preliminary data.</text>
</comment>
<evidence type="ECO:0000313" key="8">
    <source>
        <dbReference type="Proteomes" id="UP001374584"/>
    </source>
</evidence>
<proteinExistence type="inferred from homology"/>
<gene>
    <name evidence="7" type="ORF">VNO80_27935</name>
</gene>
<dbReference type="EMBL" id="JAYMYR010000010">
    <property type="protein sequence ID" value="KAK7335847.1"/>
    <property type="molecule type" value="Genomic_DNA"/>
</dbReference>
<dbReference type="Pfam" id="PF16913">
    <property type="entry name" value="PUNUT"/>
    <property type="match status" value="1"/>
</dbReference>
<dbReference type="PANTHER" id="PTHR31376:SF2">
    <property type="entry name" value="PURINE PERMEASE 11-RELATED"/>
    <property type="match status" value="1"/>
</dbReference>